<feature type="region of interest" description="Disordered" evidence="1">
    <location>
        <begin position="1014"/>
        <end position="1058"/>
    </location>
</feature>
<feature type="region of interest" description="Disordered" evidence="1">
    <location>
        <begin position="195"/>
        <end position="217"/>
    </location>
</feature>
<dbReference type="EMBL" id="BFEA01000075">
    <property type="protein sequence ID" value="GBG66497.1"/>
    <property type="molecule type" value="Genomic_DNA"/>
</dbReference>
<gene>
    <name evidence="3" type="ORF">CBR_g63080</name>
</gene>
<proteinExistence type="predicted"/>
<protein>
    <submittedName>
        <fullName evidence="3">Uncharacterized protein</fullName>
    </submittedName>
</protein>
<feature type="transmembrane region" description="Helical" evidence="2">
    <location>
        <begin position="1127"/>
        <end position="1145"/>
    </location>
</feature>
<name>A0A388K8Z6_CHABU</name>
<keyword evidence="2" id="KW-0812">Transmembrane</keyword>
<comment type="caution">
    <text evidence="3">The sequence shown here is derived from an EMBL/GenBank/DDBJ whole genome shotgun (WGS) entry which is preliminary data.</text>
</comment>
<feature type="compositionally biased region" description="Polar residues" evidence="1">
    <location>
        <begin position="403"/>
        <end position="414"/>
    </location>
</feature>
<keyword evidence="2" id="KW-1133">Transmembrane helix</keyword>
<evidence type="ECO:0000256" key="1">
    <source>
        <dbReference type="SAM" id="MobiDB-lite"/>
    </source>
</evidence>
<dbReference type="AlphaFoldDB" id="A0A388K8Z6"/>
<organism evidence="3 4">
    <name type="scientific">Chara braunii</name>
    <name type="common">Braun's stonewort</name>
    <dbReference type="NCBI Taxonomy" id="69332"/>
    <lineage>
        <taxon>Eukaryota</taxon>
        <taxon>Viridiplantae</taxon>
        <taxon>Streptophyta</taxon>
        <taxon>Charophyceae</taxon>
        <taxon>Charales</taxon>
        <taxon>Characeae</taxon>
        <taxon>Chara</taxon>
    </lineage>
</organism>
<feature type="region of interest" description="Disordered" evidence="1">
    <location>
        <begin position="391"/>
        <end position="417"/>
    </location>
</feature>
<sequence length="1157" mass="125891">MESDSCSVTATRCQQRKGAKEGDLWRRGADGCGARAEYRRVRGSGSMCQSAKAEEERHIESSQCLDEGLHVELGCGSSNDGMPATSGGMYDRRRRCEGIGLLHGTEDSDTVVLFGSMSGSIASSRRDSVPPRPCQEGLVGDSTTLSDEQEVSRAAEVIDPPRSSNPNESLHGFPVGSSCRVMPATDRHRYDACYDDEEDEQEEEQKAADGIDGQRQKASVDATMVGTSSSSGANDIFVRKSVLLRTDDVSSSLRCDDDRVIDMVIESSGENFLRQLRMFKSAQDMSVMKSSSPSITHRSKRRKKRLGRTAPVPAPAPAPAPAAAAAKPEAVFLPWRTSSGEGRPAEASSSLFQRFLKKKGGEDGRVGSARDKDDVEVAMASSSSWGVSKVMLGGGSRVRGGTSEMTSEPSTVAERTSVRPGFRLSRKEEVSVGEFSDALMSSFCRADANWSLAGKVTLDEGEESDKREGRLCRYASMDDCTVNWEADSGEGCGDKRMESSLEVTSRAKNEASLRQRVGSMTSYGGGEMSGLGCVPDIPRGNAGMISTSLLSPRYYETLTAPPHFDRCRGEYDLDDVVVLGDDYDDDDDDGDDDDDTELRLIHDHEGGCDDDYISHSSGFDDERMMEIGVETREGTEALCDTREESLTAEAFLASVARGREEAEGMADATAACHAPVVDLWPELESKLWQVAASNNSFLRCQAEEREDEEVDGSPDANVGRMKSWEEDDDLFPAPSSSAIIDGCKRFSSSSQMCVRNAPPSESSSLYCDDARDRWGPAALGELGLQARNRRREGGGRSKGASKNECKQPKACLDFVLDDGAARKSDRPRFSFEAEGEGDVKGQGFLHTLGGSDMMMIISPSDVSVEKEGRRDASWRRKEQKLGRASVVDKLRTSVVSSPTRGCNTRKTKVGYGDVDDDDDQKTWWKASSDSRKLFLADEEACLKTRVVKEDPAGGVVVVPQVGPKQRSPWWSAKEQERDDVGLAEIDCDSSIWKEPRESRNSNALASVPEGLAEEAQGEKLRGGVDGDEGSVSSDEDKWEWNETVDSPAMASSQRRSRRQEERIRKLGWELAIRKMQKVTERTVSRVQQAGAVYCANSKRGQEIEVSGAPESDGRAFGTSTCPGGVKIAAGIASVAAVGALFTYICRRRSGRWNLLSE</sequence>
<feature type="region of interest" description="Disordered" evidence="1">
    <location>
        <begin position="121"/>
        <end position="149"/>
    </location>
</feature>
<keyword evidence="2" id="KW-0472">Membrane</keyword>
<evidence type="ECO:0000313" key="4">
    <source>
        <dbReference type="Proteomes" id="UP000265515"/>
    </source>
</evidence>
<dbReference type="Gramene" id="GBG66497">
    <property type="protein sequence ID" value="GBG66497"/>
    <property type="gene ID" value="CBR_g63080"/>
</dbReference>
<reference evidence="3 4" key="1">
    <citation type="journal article" date="2018" name="Cell">
        <title>The Chara Genome: Secondary Complexity and Implications for Plant Terrestrialization.</title>
        <authorList>
            <person name="Nishiyama T."/>
            <person name="Sakayama H."/>
            <person name="Vries J.D."/>
            <person name="Buschmann H."/>
            <person name="Saint-Marcoux D."/>
            <person name="Ullrich K.K."/>
            <person name="Haas F.B."/>
            <person name="Vanderstraeten L."/>
            <person name="Becker D."/>
            <person name="Lang D."/>
            <person name="Vosolsobe S."/>
            <person name="Rombauts S."/>
            <person name="Wilhelmsson P.K.I."/>
            <person name="Janitza P."/>
            <person name="Kern R."/>
            <person name="Heyl A."/>
            <person name="Rumpler F."/>
            <person name="Villalobos L.I.A.C."/>
            <person name="Clay J.M."/>
            <person name="Skokan R."/>
            <person name="Toyoda A."/>
            <person name="Suzuki Y."/>
            <person name="Kagoshima H."/>
            <person name="Schijlen E."/>
            <person name="Tajeshwar N."/>
            <person name="Catarino B."/>
            <person name="Hetherington A.J."/>
            <person name="Saltykova A."/>
            <person name="Bonnot C."/>
            <person name="Breuninger H."/>
            <person name="Symeonidi A."/>
            <person name="Radhakrishnan G.V."/>
            <person name="Van Nieuwerburgh F."/>
            <person name="Deforce D."/>
            <person name="Chang C."/>
            <person name="Karol K.G."/>
            <person name="Hedrich R."/>
            <person name="Ulvskov P."/>
            <person name="Glockner G."/>
            <person name="Delwiche C.F."/>
            <person name="Petrasek J."/>
            <person name="Van de Peer Y."/>
            <person name="Friml J."/>
            <person name="Beilby M."/>
            <person name="Dolan L."/>
            <person name="Kohara Y."/>
            <person name="Sugano S."/>
            <person name="Fujiyama A."/>
            <person name="Delaux P.-M."/>
            <person name="Quint M."/>
            <person name="TheiBen G."/>
            <person name="Hagemann M."/>
            <person name="Harholt J."/>
            <person name="Dunand C."/>
            <person name="Zachgo S."/>
            <person name="Langdale J."/>
            <person name="Maumus F."/>
            <person name="Straeten D.V.D."/>
            <person name="Gould S.B."/>
            <person name="Rensing S.A."/>
        </authorList>
    </citation>
    <scope>NUCLEOTIDE SEQUENCE [LARGE SCALE GENOMIC DNA]</scope>
    <source>
        <strain evidence="3 4">S276</strain>
    </source>
</reference>
<accession>A0A388K8Z6</accession>
<feature type="compositionally biased region" description="Basic residues" evidence="1">
    <location>
        <begin position="297"/>
        <end position="307"/>
    </location>
</feature>
<keyword evidence="4" id="KW-1185">Reference proteome</keyword>
<evidence type="ECO:0000313" key="3">
    <source>
        <dbReference type="EMBL" id="GBG66497.1"/>
    </source>
</evidence>
<evidence type="ECO:0000256" key="2">
    <source>
        <dbReference type="SAM" id="Phobius"/>
    </source>
</evidence>
<feature type="compositionally biased region" description="Basic and acidic residues" evidence="1">
    <location>
        <begin position="204"/>
        <end position="215"/>
    </location>
</feature>
<dbReference type="Proteomes" id="UP000265515">
    <property type="component" value="Unassembled WGS sequence"/>
</dbReference>
<feature type="region of interest" description="Disordered" evidence="1">
    <location>
        <begin position="284"/>
        <end position="325"/>
    </location>
</feature>